<dbReference type="Gene3D" id="1.10.8.80">
    <property type="entry name" value="Magnesium chelatase subunit I, C-Terminal domain"/>
    <property type="match status" value="1"/>
</dbReference>
<keyword evidence="1" id="KW-0472">Membrane</keyword>
<sequence length="369" mass="40799">MDTTAAKVQALGDLELAVLLCLSVFSLALRLLLQTLTNVKIAANIFGLTCALVNCSAATTLDDFKQSVLVDVQDPLDDHAASSTHLSLPSFKHTGSRQTFFRNQSGTSNELDERKIADIIIAKDLNMANSNVQTQALELIRTKRLFSHTAMHGTSKNFLFVALQASESKSRLGFHLKWTYTDWHLKNDMFAISHYHSEEDGFPNLEEQHFQEPPPSDDAVSISSVVKHPIPDQDALRSFPVISPDEVQTLRAAVKDVRVSAEVASYLHNIVIFMRLNRFVAGGISAYATRHFRAIVYALAPLHNLTYAPPSLVALAARKVYAHRLVLATSNTERSMQWGSDYRTVEQVLQGVTVEDAIESVLSSVEAPL</sequence>
<name>A0A4S8W6L3_AURPU</name>
<dbReference type="InterPro" id="IPR052041">
    <property type="entry name" value="Nucleic_acid_metab_PIN/TRAM"/>
</dbReference>
<keyword evidence="1" id="KW-1133">Transmembrane helix</keyword>
<accession>A0A4S8W6L3</accession>
<evidence type="ECO:0000256" key="1">
    <source>
        <dbReference type="SAM" id="Phobius"/>
    </source>
</evidence>
<gene>
    <name evidence="2" type="ORF">D6D24_02387</name>
</gene>
<evidence type="ECO:0000313" key="2">
    <source>
        <dbReference type="EMBL" id="THW20278.1"/>
    </source>
</evidence>
<reference evidence="2 3" key="1">
    <citation type="submission" date="2018-10" db="EMBL/GenBank/DDBJ databases">
        <title>Fifty Aureobasidium pullulans genomes reveal a recombining polyextremotolerant generalist.</title>
        <authorList>
            <person name="Gostincar C."/>
            <person name="Turk M."/>
            <person name="Zajc J."/>
            <person name="Gunde-Cimerman N."/>
        </authorList>
    </citation>
    <scope>NUCLEOTIDE SEQUENCE [LARGE SCALE GENOMIC DNA]</scope>
    <source>
        <strain evidence="2 3">EXF-11318</strain>
    </source>
</reference>
<keyword evidence="1" id="KW-0812">Transmembrane</keyword>
<comment type="caution">
    <text evidence="2">The sequence shown here is derived from an EMBL/GenBank/DDBJ whole genome shotgun (WGS) entry which is preliminary data.</text>
</comment>
<evidence type="ECO:0008006" key="4">
    <source>
        <dbReference type="Google" id="ProtNLM"/>
    </source>
</evidence>
<dbReference type="AlphaFoldDB" id="A0A4S8W6L3"/>
<organism evidence="2 3">
    <name type="scientific">Aureobasidium pullulans</name>
    <name type="common">Black yeast</name>
    <name type="synonym">Pullularia pullulans</name>
    <dbReference type="NCBI Taxonomy" id="5580"/>
    <lineage>
        <taxon>Eukaryota</taxon>
        <taxon>Fungi</taxon>
        <taxon>Dikarya</taxon>
        <taxon>Ascomycota</taxon>
        <taxon>Pezizomycotina</taxon>
        <taxon>Dothideomycetes</taxon>
        <taxon>Dothideomycetidae</taxon>
        <taxon>Dothideales</taxon>
        <taxon>Saccotheciaceae</taxon>
        <taxon>Aureobasidium</taxon>
    </lineage>
</organism>
<dbReference type="EMBL" id="QZAJ01000051">
    <property type="protein sequence ID" value="THW20278.1"/>
    <property type="molecule type" value="Genomic_DNA"/>
</dbReference>
<evidence type="ECO:0000313" key="3">
    <source>
        <dbReference type="Proteomes" id="UP000308014"/>
    </source>
</evidence>
<dbReference type="Proteomes" id="UP000308014">
    <property type="component" value="Unassembled WGS sequence"/>
</dbReference>
<protein>
    <recommendedName>
        <fullName evidence="4">Magnesium chelatase</fullName>
    </recommendedName>
</protein>
<feature type="transmembrane region" description="Helical" evidence="1">
    <location>
        <begin position="16"/>
        <end position="33"/>
    </location>
</feature>
<dbReference type="PANTHER" id="PTHR11603">
    <property type="entry name" value="AAA FAMILY ATPASE"/>
    <property type="match status" value="1"/>
</dbReference>
<proteinExistence type="predicted"/>
<dbReference type="PANTHER" id="PTHR11603:SF132">
    <property type="entry name" value="C2H2-TYPE DOMAIN-CONTAINING PROTEIN"/>
    <property type="match status" value="1"/>
</dbReference>